<sequence length="233" mass="25385">MIPIHPFKRSRLPAMPLSTSTDLQPRLPDFFDQAPTLTVRDPLSEFLGAAEGGVLRYGYADAVRLAGHSCPTVAGAYLMTLHGLRALYGDALPVRGEVAAFMHDARDSGTTGVTASVVQLLTGAAPETGFHGIGPTGRFARNELLHFDRSDVPGVFGLQRTDTGAAVALQLNAALVPWNEEMPRVLPYAIAGRASEEQLRRFGQLWQQRVRAMLVDFADDAQLVQVTPWDKRH</sequence>
<protein>
    <submittedName>
        <fullName evidence="1">FmdE family protein</fullName>
    </submittedName>
</protein>
<dbReference type="Proteomes" id="UP001501627">
    <property type="component" value="Unassembled WGS sequence"/>
</dbReference>
<gene>
    <name evidence="1" type="ORF">GCM10022279_32160</name>
</gene>
<accession>A0ABP7S2S9</accession>
<name>A0ABP7S2S9_9BURK</name>
<evidence type="ECO:0000313" key="2">
    <source>
        <dbReference type="Proteomes" id="UP001501627"/>
    </source>
</evidence>
<dbReference type="SUPFAM" id="SSF143555">
    <property type="entry name" value="FwdE-like"/>
    <property type="match status" value="1"/>
</dbReference>
<keyword evidence="2" id="KW-1185">Reference proteome</keyword>
<reference evidence="2" key="1">
    <citation type="journal article" date="2019" name="Int. J. Syst. Evol. Microbiol.">
        <title>The Global Catalogue of Microorganisms (GCM) 10K type strain sequencing project: providing services to taxonomists for standard genome sequencing and annotation.</title>
        <authorList>
            <consortium name="The Broad Institute Genomics Platform"/>
            <consortium name="The Broad Institute Genome Sequencing Center for Infectious Disease"/>
            <person name="Wu L."/>
            <person name="Ma J."/>
        </authorList>
    </citation>
    <scope>NUCLEOTIDE SEQUENCE [LARGE SCALE GENOMIC DNA]</scope>
    <source>
        <strain evidence="2">JCM 17561</strain>
    </source>
</reference>
<comment type="caution">
    <text evidence="1">The sequence shown here is derived from an EMBL/GenBank/DDBJ whole genome shotgun (WGS) entry which is preliminary data.</text>
</comment>
<evidence type="ECO:0000313" key="1">
    <source>
        <dbReference type="EMBL" id="GAA4005662.1"/>
    </source>
</evidence>
<dbReference type="EMBL" id="BAABBP010000046">
    <property type="protein sequence ID" value="GAA4005662.1"/>
    <property type="molecule type" value="Genomic_DNA"/>
</dbReference>
<organism evidence="1 2">
    <name type="scientific">Comamonas faecalis</name>
    <dbReference type="NCBI Taxonomy" id="1387849"/>
    <lineage>
        <taxon>Bacteria</taxon>
        <taxon>Pseudomonadati</taxon>
        <taxon>Pseudomonadota</taxon>
        <taxon>Betaproteobacteria</taxon>
        <taxon>Burkholderiales</taxon>
        <taxon>Comamonadaceae</taxon>
        <taxon>Comamonas</taxon>
    </lineage>
</organism>
<proteinExistence type="predicted"/>